<dbReference type="CDD" id="cd16981">
    <property type="entry name" value="CID_RPRD_like"/>
    <property type="match status" value="1"/>
</dbReference>
<dbReference type="SMART" id="SM00582">
    <property type="entry name" value="RPR"/>
    <property type="match status" value="1"/>
</dbReference>
<evidence type="ECO:0000313" key="8">
    <source>
        <dbReference type="EMBL" id="RWS08947.1"/>
    </source>
</evidence>
<dbReference type="GO" id="GO:0000993">
    <property type="term" value="F:RNA polymerase II complex binding"/>
    <property type="evidence" value="ECO:0007669"/>
    <property type="project" value="TreeGrafter"/>
</dbReference>
<dbReference type="Pfam" id="PF04818">
    <property type="entry name" value="CID"/>
    <property type="match status" value="1"/>
</dbReference>
<protein>
    <recommendedName>
        <fullName evidence="5">Regulation of nuclear pre-mRNA domain-containing protein 2</fullName>
    </recommendedName>
</protein>
<evidence type="ECO:0000256" key="1">
    <source>
        <dbReference type="ARBA" id="ARBA00022481"/>
    </source>
</evidence>
<keyword evidence="9" id="KW-1185">Reference proteome</keyword>
<accession>A0A3S3NTP1</accession>
<evidence type="ECO:0000256" key="6">
    <source>
        <dbReference type="SAM" id="MobiDB-lite"/>
    </source>
</evidence>
<name>A0A3S3NTP1_9ACAR</name>
<feature type="compositionally biased region" description="Polar residues" evidence="6">
    <location>
        <begin position="526"/>
        <end position="539"/>
    </location>
</feature>
<feature type="region of interest" description="Disordered" evidence="6">
    <location>
        <begin position="492"/>
        <end position="598"/>
    </location>
</feature>
<evidence type="ECO:0000256" key="3">
    <source>
        <dbReference type="ARBA" id="ARBA00022990"/>
    </source>
</evidence>
<feature type="domain" description="CID" evidence="7">
    <location>
        <begin position="1"/>
        <end position="130"/>
    </location>
</feature>
<dbReference type="OrthoDB" id="10069473at2759"/>
<dbReference type="GO" id="GO:0031124">
    <property type="term" value="P:mRNA 3'-end processing"/>
    <property type="evidence" value="ECO:0007669"/>
    <property type="project" value="TreeGrafter"/>
</dbReference>
<dbReference type="InterPro" id="IPR032337">
    <property type="entry name" value="RPRD1A/B_C"/>
</dbReference>
<dbReference type="PROSITE" id="PS51391">
    <property type="entry name" value="CID"/>
    <property type="match status" value="1"/>
</dbReference>
<dbReference type="AlphaFoldDB" id="A0A3S3NTP1"/>
<proteinExistence type="predicted"/>
<dbReference type="PANTHER" id="PTHR12460:SF40">
    <property type="entry name" value="REGULATION OF NUCLEAR PRE-MRNA DOMAIN-CONTAINING PROTEIN 2"/>
    <property type="match status" value="1"/>
</dbReference>
<dbReference type="Gene3D" id="1.25.40.90">
    <property type="match status" value="1"/>
</dbReference>
<dbReference type="Pfam" id="PF16566">
    <property type="entry name" value="CREPT"/>
    <property type="match status" value="1"/>
</dbReference>
<evidence type="ECO:0000313" key="9">
    <source>
        <dbReference type="Proteomes" id="UP000285301"/>
    </source>
</evidence>
<feature type="region of interest" description="Disordered" evidence="6">
    <location>
        <begin position="264"/>
        <end position="296"/>
    </location>
</feature>
<sequence length="598" mass="67957">MALDENNLEKKLENVSNSQDSIQSLSLWILHHKNHNKRIVQIWLKALKKGKVNHRLTLFYLANDVIQHAKRKNINVYLEEFGEVLKEATELVKEDRIKSSVCRVFNIWQERSVYPSDFIEQLKAILTGNGSVNSGNTSKIVAEFKLTPLVEKIKKLKKLESYANSKIESINCNKLDALSCEVLNHLKDKSHGEQFSKDFDEAAKHLEAVVHALEKEISARNELIDILEKSEIFYEIQKEEAKIVANAYKNFAIRVKSVKKKLEGSKKSLPSPLPSPSVDAPSPTNSDDGPVLPGMESSMSDIKAIMDAFTDSSSNNGQISSLDKRLSNLMQNMPLVQNETNNSDYSSKQSNVQLSSALQHLPQIQNVDSWNVHNQGMGLASQDLYSHMTPFDYDYCHPVAPLNDAFTNDANRGIQPQPIQAVISSRSDNANETVDMSSIQPYDEYTNIGVQQAPENFEPADMDLGNSDDEENGIRSQNHQRVLKVIETRRENVSSHYSSDQKVNQANNDSFYSRPSIHQADLDDNLSPSITHLKNSSRLPQRPHSSHTDERHRWRNVRHSGPAPAHHIYDSNQHHNQQHRPWKQAVRNPYNRGYNRRH</sequence>
<dbReference type="FunFam" id="1.25.40.90:FF:000020">
    <property type="entry name" value="regulation of nuclear pre-mRNA domain-containing protein 2 isoform X1"/>
    <property type="match status" value="1"/>
</dbReference>
<keyword evidence="2" id="KW-0597">Phosphoprotein</keyword>
<dbReference type="Proteomes" id="UP000285301">
    <property type="component" value="Unassembled WGS sequence"/>
</dbReference>
<dbReference type="STRING" id="1965070.A0A3S3NTP1"/>
<organism evidence="8 9">
    <name type="scientific">Dinothrombium tinctorium</name>
    <dbReference type="NCBI Taxonomy" id="1965070"/>
    <lineage>
        <taxon>Eukaryota</taxon>
        <taxon>Metazoa</taxon>
        <taxon>Ecdysozoa</taxon>
        <taxon>Arthropoda</taxon>
        <taxon>Chelicerata</taxon>
        <taxon>Arachnida</taxon>
        <taxon>Acari</taxon>
        <taxon>Acariformes</taxon>
        <taxon>Trombidiformes</taxon>
        <taxon>Prostigmata</taxon>
        <taxon>Anystina</taxon>
        <taxon>Parasitengona</taxon>
        <taxon>Trombidioidea</taxon>
        <taxon>Trombidiidae</taxon>
        <taxon>Dinothrombium</taxon>
    </lineage>
</organism>
<evidence type="ECO:0000259" key="7">
    <source>
        <dbReference type="PROSITE" id="PS51391"/>
    </source>
</evidence>
<gene>
    <name evidence="8" type="ORF">B4U79_12219</name>
</gene>
<dbReference type="EMBL" id="NCKU01002716">
    <property type="protein sequence ID" value="RWS08947.1"/>
    <property type="molecule type" value="Genomic_DNA"/>
</dbReference>
<keyword evidence="3" id="KW-0007">Acetylation</keyword>
<reference evidence="8 9" key="1">
    <citation type="journal article" date="2018" name="Gigascience">
        <title>Genomes of trombidid mites reveal novel predicted allergens and laterally-transferred genes associated with secondary metabolism.</title>
        <authorList>
            <person name="Dong X."/>
            <person name="Chaisiri K."/>
            <person name="Xia D."/>
            <person name="Armstrong S.D."/>
            <person name="Fang Y."/>
            <person name="Donnelly M.J."/>
            <person name="Kadowaki T."/>
            <person name="McGarry J.W."/>
            <person name="Darby A.C."/>
            <person name="Makepeace B.L."/>
        </authorList>
    </citation>
    <scope>NUCLEOTIDE SEQUENCE [LARGE SCALE GENOMIC DNA]</scope>
    <source>
        <strain evidence="8">UoL-WK</strain>
    </source>
</reference>
<feature type="compositionally biased region" description="Polar residues" evidence="6">
    <location>
        <begin position="494"/>
        <end position="513"/>
    </location>
</feature>
<keyword evidence="1" id="KW-0488">Methylation</keyword>
<evidence type="ECO:0000256" key="4">
    <source>
        <dbReference type="ARBA" id="ARBA00062892"/>
    </source>
</evidence>
<dbReference type="PANTHER" id="PTHR12460">
    <property type="entry name" value="CYCLIN-DEPENDENT KINASE INHIBITOR-RELATED PROTEIN"/>
    <property type="match status" value="1"/>
</dbReference>
<evidence type="ECO:0000256" key="2">
    <source>
        <dbReference type="ARBA" id="ARBA00022553"/>
    </source>
</evidence>
<dbReference type="InterPro" id="IPR006569">
    <property type="entry name" value="CID_dom"/>
</dbReference>
<dbReference type="InterPro" id="IPR008942">
    <property type="entry name" value="ENTH_VHS"/>
</dbReference>
<comment type="caution">
    <text evidence="8">The sequence shown here is derived from an EMBL/GenBank/DDBJ whole genome shotgun (WGS) entry which is preliminary data.</text>
</comment>
<comment type="subunit">
    <text evidence="4">Associates with the RNA polymerase II complex.</text>
</comment>
<dbReference type="Gene3D" id="6.10.250.2560">
    <property type="match status" value="1"/>
</dbReference>
<evidence type="ECO:0000256" key="5">
    <source>
        <dbReference type="ARBA" id="ARBA00067342"/>
    </source>
</evidence>
<dbReference type="SUPFAM" id="SSF48464">
    <property type="entry name" value="ENTH/VHS domain"/>
    <property type="match status" value="1"/>
</dbReference>